<keyword evidence="2" id="KW-0677">Repeat</keyword>
<name>A0A1T4WFU2_9FIRM</name>
<feature type="compositionally biased region" description="Low complexity" evidence="3">
    <location>
        <begin position="113"/>
        <end position="125"/>
    </location>
</feature>
<dbReference type="InterPro" id="IPR002053">
    <property type="entry name" value="Glyco_hydro_25"/>
</dbReference>
<dbReference type="PANTHER" id="PTHR34135">
    <property type="entry name" value="LYSOZYME"/>
    <property type="match status" value="1"/>
</dbReference>
<evidence type="ECO:0000256" key="3">
    <source>
        <dbReference type="SAM" id="MobiDB-lite"/>
    </source>
</evidence>
<reference evidence="4 5" key="1">
    <citation type="submission" date="2017-02" db="EMBL/GenBank/DDBJ databases">
        <authorList>
            <person name="Peterson S.W."/>
        </authorList>
    </citation>
    <scope>NUCLEOTIDE SEQUENCE [LARGE SCALE GENOMIC DNA]</scope>
    <source>
        <strain evidence="4 5">ATCC 27749</strain>
    </source>
</reference>
<accession>A0A1T4WFU2</accession>
<feature type="compositionally biased region" description="Low complexity" evidence="3">
    <location>
        <begin position="347"/>
        <end position="356"/>
    </location>
</feature>
<proteinExistence type="inferred from homology"/>
<feature type="compositionally biased region" description="Pro residues" evidence="3">
    <location>
        <begin position="357"/>
        <end position="377"/>
    </location>
</feature>
<protein>
    <submittedName>
        <fullName evidence="4">Lyzozyme M1 (1,4-beta-N-acetylmuramidase), GH25 family</fullName>
    </submittedName>
</protein>
<sequence length="684" mass="71696">MFNKKNPMRYFSGSTFARLPLYKLAAGGTAVVLTASIGLGAFAASVGPLSAPEPSPTPIVTATPETAATPTPSPTPSPTPEPDKPLTMEASVIQQDVGVTLYVENAPEPSPTPDASASPSPTPSKSAKEDDAENEKTPLLGVAATITLTDAKGNATDYELDTETGTALAEDVTPGDYTLAVQPIEGYTQPEAQTVTVKEKVVYKADVKAVKEKIVQASQVNESAEDSGVSNAGSAPIVNEVTDTVTYADSARTETGSKTSYTAKLSSSGHLLLANGTETPYLPVYQDGTKDLIGAMRDTSYAANTAAAAWLPGAADSVTLLGAANTRMAWVHRADEPVTVQEDTGGAAPAAEETPVPADPTPEPTPEITPEPTPEATPAPTEAPTETPAETQTPAPTAAPTEAPTAAPTQAPTQVPDPTAGWPDNIAVQELANYGFAVTSATTTIYEYTGWQDIDGATYYYDPSTHQPVTGQQVIQGNVYTFAADGALNRTARGIDVSKFQGSIDWNAVKADGITFAIIRCGYRGYGSGALVEDSTYRRNIQGAINAGLRVGVYFYSQAINEAEAVEEASMVLSLVSGYSLPLGVYYDTESVGGGRANALSAAERTACAVAFCETIRSAGYSAGVYSYASWFYNALNFANISKYNIWIAQYRDTLSFSYKHNIWQYTGSGSVKGISKPVDMNIG</sequence>
<dbReference type="RefSeq" id="WP_078783493.1">
    <property type="nucleotide sequence ID" value="NZ_FUYF01000002.1"/>
</dbReference>
<dbReference type="Pfam" id="PF19127">
    <property type="entry name" value="Choline_bind_3"/>
    <property type="match status" value="1"/>
</dbReference>
<feature type="compositionally biased region" description="Pro residues" evidence="3">
    <location>
        <begin position="71"/>
        <end position="80"/>
    </location>
</feature>
<dbReference type="PANTHER" id="PTHR34135:SF2">
    <property type="entry name" value="LYSOZYME"/>
    <property type="match status" value="1"/>
</dbReference>
<dbReference type="Proteomes" id="UP000190286">
    <property type="component" value="Unassembled WGS sequence"/>
</dbReference>
<dbReference type="GO" id="GO:0016052">
    <property type="term" value="P:carbohydrate catabolic process"/>
    <property type="evidence" value="ECO:0007669"/>
    <property type="project" value="TreeGrafter"/>
</dbReference>
<dbReference type="STRING" id="745368.SAMN02745178_00479"/>
<evidence type="ECO:0000256" key="2">
    <source>
        <dbReference type="ARBA" id="ARBA00022737"/>
    </source>
</evidence>
<dbReference type="Gene3D" id="2.10.270.10">
    <property type="entry name" value="Cholin Binding"/>
    <property type="match status" value="1"/>
</dbReference>
<dbReference type="CDD" id="cd06414">
    <property type="entry name" value="GH25_LytC-like"/>
    <property type="match status" value="1"/>
</dbReference>
<evidence type="ECO:0000313" key="4">
    <source>
        <dbReference type="EMBL" id="SKA75775.1"/>
    </source>
</evidence>
<dbReference type="GO" id="GO:0003796">
    <property type="term" value="F:lysozyme activity"/>
    <property type="evidence" value="ECO:0007669"/>
    <property type="project" value="InterPro"/>
</dbReference>
<dbReference type="Pfam" id="PF01183">
    <property type="entry name" value="Glyco_hydro_25"/>
    <property type="match status" value="1"/>
</dbReference>
<dbReference type="AlphaFoldDB" id="A0A1T4WFU2"/>
<feature type="region of interest" description="Disordered" evidence="3">
    <location>
        <begin position="342"/>
        <end position="423"/>
    </location>
</feature>
<dbReference type="EMBL" id="FUYF01000002">
    <property type="protein sequence ID" value="SKA75775.1"/>
    <property type="molecule type" value="Genomic_DNA"/>
</dbReference>
<dbReference type="SUPFAM" id="SSF69360">
    <property type="entry name" value="Cell wall binding repeat"/>
    <property type="match status" value="1"/>
</dbReference>
<dbReference type="OrthoDB" id="9765879at2"/>
<feature type="region of interest" description="Disordered" evidence="3">
    <location>
        <begin position="104"/>
        <end position="136"/>
    </location>
</feature>
<evidence type="ECO:0000313" key="5">
    <source>
        <dbReference type="Proteomes" id="UP000190286"/>
    </source>
</evidence>
<dbReference type="InterPro" id="IPR018337">
    <property type="entry name" value="Cell_wall/Cho-bd_repeat"/>
</dbReference>
<gene>
    <name evidence="4" type="ORF">SAMN02745178_00479</name>
</gene>
<organism evidence="4 5">
    <name type="scientific">Gemmiger formicilis</name>
    <dbReference type="NCBI Taxonomy" id="745368"/>
    <lineage>
        <taxon>Bacteria</taxon>
        <taxon>Bacillati</taxon>
        <taxon>Bacillota</taxon>
        <taxon>Clostridia</taxon>
        <taxon>Eubacteriales</taxon>
        <taxon>Gemmiger</taxon>
    </lineage>
</organism>
<feature type="compositionally biased region" description="Low complexity" evidence="3">
    <location>
        <begin position="58"/>
        <end position="70"/>
    </location>
</feature>
<dbReference type="PROSITE" id="PS51904">
    <property type="entry name" value="GLYCOSYL_HYDROL_F25_2"/>
    <property type="match status" value="1"/>
</dbReference>
<feature type="compositionally biased region" description="Low complexity" evidence="3">
    <location>
        <begin position="378"/>
        <end position="420"/>
    </location>
</feature>
<keyword evidence="5" id="KW-1185">Reference proteome</keyword>
<dbReference type="InterPro" id="IPR017853">
    <property type="entry name" value="GH"/>
</dbReference>
<evidence type="ECO:0000256" key="1">
    <source>
        <dbReference type="ARBA" id="ARBA00010646"/>
    </source>
</evidence>
<dbReference type="Gene3D" id="3.20.20.80">
    <property type="entry name" value="Glycosidases"/>
    <property type="match status" value="1"/>
</dbReference>
<dbReference type="GeneID" id="93336971"/>
<comment type="similarity">
    <text evidence="1">Belongs to the glycosyl hydrolase 25 family.</text>
</comment>
<dbReference type="GO" id="GO:0009253">
    <property type="term" value="P:peptidoglycan catabolic process"/>
    <property type="evidence" value="ECO:0007669"/>
    <property type="project" value="InterPro"/>
</dbReference>
<feature type="region of interest" description="Disordered" evidence="3">
    <location>
        <begin position="49"/>
        <end position="85"/>
    </location>
</feature>
<dbReference type="GO" id="GO:0016998">
    <property type="term" value="P:cell wall macromolecule catabolic process"/>
    <property type="evidence" value="ECO:0007669"/>
    <property type="project" value="InterPro"/>
</dbReference>
<dbReference type="SUPFAM" id="SSF51445">
    <property type="entry name" value="(Trans)glycosidases"/>
    <property type="match status" value="1"/>
</dbReference>